<dbReference type="Pfam" id="PF03372">
    <property type="entry name" value="Exo_endo_phos"/>
    <property type="match status" value="1"/>
</dbReference>
<evidence type="ECO:0000313" key="3">
    <source>
        <dbReference type="Proteomes" id="UP001303046"/>
    </source>
</evidence>
<dbReference type="InterPro" id="IPR036691">
    <property type="entry name" value="Endo/exonu/phosph_ase_sf"/>
</dbReference>
<dbReference type="EMBL" id="JAVFWL010000002">
    <property type="protein sequence ID" value="KAK6736892.1"/>
    <property type="molecule type" value="Genomic_DNA"/>
</dbReference>
<gene>
    <name evidence="2" type="primary">Necator_chrII.g7325</name>
    <name evidence="2" type="ORF">RB195_019532</name>
</gene>
<dbReference type="Proteomes" id="UP001303046">
    <property type="component" value="Unassembled WGS sequence"/>
</dbReference>
<dbReference type="Gene3D" id="3.60.10.10">
    <property type="entry name" value="Endonuclease/exonuclease/phosphatase"/>
    <property type="match status" value="1"/>
</dbReference>
<comment type="caution">
    <text evidence="2">The sequence shown here is derived from an EMBL/GenBank/DDBJ whole genome shotgun (WGS) entry which is preliminary data.</text>
</comment>
<reference evidence="2 3" key="1">
    <citation type="submission" date="2023-08" db="EMBL/GenBank/DDBJ databases">
        <title>A Necator americanus chromosomal reference genome.</title>
        <authorList>
            <person name="Ilik V."/>
            <person name="Petrzelkova K.J."/>
            <person name="Pardy F."/>
            <person name="Fuh T."/>
            <person name="Niatou-Singa F.S."/>
            <person name="Gouil Q."/>
            <person name="Baker L."/>
            <person name="Ritchie M.E."/>
            <person name="Jex A.R."/>
            <person name="Gazzola D."/>
            <person name="Li H."/>
            <person name="Toshio Fujiwara R."/>
            <person name="Zhan B."/>
            <person name="Aroian R.V."/>
            <person name="Pafco B."/>
            <person name="Schwarz E.M."/>
        </authorList>
    </citation>
    <scope>NUCLEOTIDE SEQUENCE [LARGE SCALE GENOMIC DNA]</scope>
    <source>
        <strain evidence="2 3">Aroian</strain>
        <tissue evidence="2">Whole animal</tissue>
    </source>
</reference>
<keyword evidence="3" id="KW-1185">Reference proteome</keyword>
<accession>A0ABR1CEL7</accession>
<protein>
    <recommendedName>
        <fullName evidence="1">Endonuclease/exonuclease/phosphatase domain-containing protein</fullName>
    </recommendedName>
</protein>
<organism evidence="2 3">
    <name type="scientific">Necator americanus</name>
    <name type="common">Human hookworm</name>
    <dbReference type="NCBI Taxonomy" id="51031"/>
    <lineage>
        <taxon>Eukaryota</taxon>
        <taxon>Metazoa</taxon>
        <taxon>Ecdysozoa</taxon>
        <taxon>Nematoda</taxon>
        <taxon>Chromadorea</taxon>
        <taxon>Rhabditida</taxon>
        <taxon>Rhabditina</taxon>
        <taxon>Rhabditomorpha</taxon>
        <taxon>Strongyloidea</taxon>
        <taxon>Ancylostomatidae</taxon>
        <taxon>Bunostominae</taxon>
        <taxon>Necator</taxon>
    </lineage>
</organism>
<feature type="domain" description="Endonuclease/exonuclease/phosphatase" evidence="1">
    <location>
        <begin position="5"/>
        <end position="209"/>
    </location>
</feature>
<evidence type="ECO:0000259" key="1">
    <source>
        <dbReference type="Pfam" id="PF03372"/>
    </source>
</evidence>
<name>A0ABR1CEL7_NECAM</name>
<sequence length="396" mass="45189">MAICTYNTRTSYNIRSWLASSDLRWPLASEAAIEDLMMQAKKIKYDVIGLTETRRRHPLNAVYETGEELFLGTCDSRGVGGVGVLVNTSMAKNIDSFEQLTTRIGRLRMRRCGPTPALTIFVAYAPTSSYEEEEVEAFYMDLEKFYREDHAFYKVIIGDFNVKKHSSLRWTWESPGGGYRNEIDHIIVNKRFCLTDVAIVPKFYTGSDHRLLRGRFPFTKRAEKAAKFRGINPRTIINWDPFAALSGFWEDSAMDDIDEEYDRLVEHLHNCAKKAESFKTTKRRLSLETLQLIRQRGAARAAGNQELTSELARLCREAIKEDLRERRAEVLAEAAEAGKRIRHARRDFVSHKTRMTALRNPKGTAIASRRGMENSPFSMTSTLISSTAMSTCLLTI</sequence>
<dbReference type="SUPFAM" id="SSF56219">
    <property type="entry name" value="DNase I-like"/>
    <property type="match status" value="1"/>
</dbReference>
<dbReference type="InterPro" id="IPR005135">
    <property type="entry name" value="Endo/exonuclease/phosphatase"/>
</dbReference>
<proteinExistence type="predicted"/>
<evidence type="ECO:0000313" key="2">
    <source>
        <dbReference type="EMBL" id="KAK6736892.1"/>
    </source>
</evidence>